<evidence type="ECO:0000313" key="3">
    <source>
        <dbReference type="Proteomes" id="UP001491310"/>
    </source>
</evidence>
<name>A0ABR2Z6D0_9CHLO</name>
<keyword evidence="3" id="KW-1185">Reference proteome</keyword>
<gene>
    <name evidence="2" type="ORF">WJX75_009450</name>
</gene>
<feature type="region of interest" description="Disordered" evidence="1">
    <location>
        <begin position="730"/>
        <end position="759"/>
    </location>
</feature>
<comment type="caution">
    <text evidence="2">The sequence shown here is derived from an EMBL/GenBank/DDBJ whole genome shotgun (WGS) entry which is preliminary data.</text>
</comment>
<feature type="compositionally biased region" description="Basic and acidic residues" evidence="1">
    <location>
        <begin position="619"/>
        <end position="633"/>
    </location>
</feature>
<feature type="region of interest" description="Disordered" evidence="1">
    <location>
        <begin position="415"/>
        <end position="448"/>
    </location>
</feature>
<sequence>MTRDEEVDRPLPSWVAWDEQALKQQAAGLVELQMEKMHKNPQERRRGKRTFRKSFQPTYEEAVNPAAFEALKTEDGIDYAAFCNGEMQWFAVKVADPDIKKAGFVTKWLGYGAQTLGPVKKKDGTAVERVVETWLPKKIVKAYSLRTGKMGTRTVAYEDGQIVLFRAIMDNELGEYLKKGLPDTSGVYNDRVARNEGRITGFVDEEVGKRLFHATKTKKFLEKEHIPKPCDDSFIEDIKQWLETKEVWDKERVCMAEMGYVPDEAEGWTEEQGSKGDEASAEEAPKMPGRKSKQLDPAVRDFAEAIFEKQKREVAALDSGGWNVGNVVEARRRSGFARGRGRGVGARRAPGRPQTSFRPDTSYGGDRGQSSSWSTSSSPQWNTADDARYSSGSSGGRSGEWAAGLSDFSSLEDFADSAPITNDNAADDSAWGASGYHLSDAPDRVMDFSEGGWVEPEQVHPEEAQPEQAQPEEAPFVEALGSDGLSPSHPEDWAAPEVNQDWTFSPEEEAAVAPKGWATSSSGGWVDDSAAAAGSFFDRAPRTHKQSGGSGWSESSPALDSRGADSWSDLAGQGKNSSSSSSSQPVQAPRLSHWSKYGTAGSAEPVRGDPSARGRRRNRDWLASDRDSDRSPADDGDGVALSAQAAPADVTGEGEAGWVDRDDPAWVDSVPSPKYEWDAGAEPLPTTGNWGEWNSYMASDPEFPISGEGIPFRVDDDDLFLDEEVAGETGIPAVGNVSEATAPVKKERKPRKKRESDDRLAADLYGDSVKVSAADGFVEDGLAWDEMM</sequence>
<evidence type="ECO:0000313" key="2">
    <source>
        <dbReference type="EMBL" id="KAK9919105.1"/>
    </source>
</evidence>
<feature type="region of interest" description="Disordered" evidence="1">
    <location>
        <begin position="264"/>
        <end position="297"/>
    </location>
</feature>
<reference evidence="2 3" key="1">
    <citation type="journal article" date="2024" name="Nat. Commun.">
        <title>Phylogenomics reveals the evolutionary origins of lichenization in chlorophyte algae.</title>
        <authorList>
            <person name="Puginier C."/>
            <person name="Libourel C."/>
            <person name="Otte J."/>
            <person name="Skaloud P."/>
            <person name="Haon M."/>
            <person name="Grisel S."/>
            <person name="Petersen M."/>
            <person name="Berrin J.G."/>
            <person name="Delaux P.M."/>
            <person name="Dal Grande F."/>
            <person name="Keller J."/>
        </authorList>
    </citation>
    <scope>NUCLEOTIDE SEQUENCE [LARGE SCALE GENOMIC DNA]</scope>
    <source>
        <strain evidence="2 3">SAG 216-7</strain>
    </source>
</reference>
<dbReference type="EMBL" id="JALJOT010000001">
    <property type="protein sequence ID" value="KAK9919105.1"/>
    <property type="molecule type" value="Genomic_DNA"/>
</dbReference>
<feature type="region of interest" description="Disordered" evidence="1">
    <location>
        <begin position="338"/>
        <end position="403"/>
    </location>
</feature>
<evidence type="ECO:0000256" key="1">
    <source>
        <dbReference type="SAM" id="MobiDB-lite"/>
    </source>
</evidence>
<proteinExistence type="predicted"/>
<protein>
    <submittedName>
        <fullName evidence="2">Uncharacterized protein</fullName>
    </submittedName>
</protein>
<organism evidence="2 3">
    <name type="scientific">Coccomyxa subellipsoidea</name>
    <dbReference type="NCBI Taxonomy" id="248742"/>
    <lineage>
        <taxon>Eukaryota</taxon>
        <taxon>Viridiplantae</taxon>
        <taxon>Chlorophyta</taxon>
        <taxon>core chlorophytes</taxon>
        <taxon>Trebouxiophyceae</taxon>
        <taxon>Trebouxiophyceae incertae sedis</taxon>
        <taxon>Coccomyxaceae</taxon>
        <taxon>Coccomyxa</taxon>
    </lineage>
</organism>
<accession>A0ABR2Z6D0</accession>
<feature type="region of interest" description="Disordered" evidence="1">
    <location>
        <begin position="506"/>
        <end position="683"/>
    </location>
</feature>
<dbReference type="Proteomes" id="UP001491310">
    <property type="component" value="Unassembled WGS sequence"/>
</dbReference>